<keyword evidence="1" id="KW-1133">Transmembrane helix</keyword>
<protein>
    <recommendedName>
        <fullName evidence="2">LysM domain-containing protein</fullName>
    </recommendedName>
</protein>
<evidence type="ECO:0000259" key="2">
    <source>
        <dbReference type="PROSITE" id="PS51782"/>
    </source>
</evidence>
<keyword evidence="4" id="KW-1185">Reference proteome</keyword>
<accession>A0A9Q8PFE4</accession>
<gene>
    <name evidence="3" type="ORF">CLAFUR5_08981</name>
</gene>
<reference evidence="3" key="2">
    <citation type="journal article" date="2022" name="Microb. Genom.">
        <title>A chromosome-scale genome assembly of the tomato pathogen Cladosporium fulvum reveals a compartmentalized genome architecture and the presence of a dispensable chromosome.</title>
        <authorList>
            <person name="Zaccaron A.Z."/>
            <person name="Chen L.H."/>
            <person name="Samaras A."/>
            <person name="Stergiopoulos I."/>
        </authorList>
    </citation>
    <scope>NUCLEOTIDE SEQUENCE</scope>
    <source>
        <strain evidence="3">Race5_Kim</strain>
    </source>
</reference>
<feature type="domain" description="LysM" evidence="2">
    <location>
        <begin position="112"/>
        <end position="158"/>
    </location>
</feature>
<keyword evidence="1" id="KW-0812">Transmembrane</keyword>
<dbReference type="InterPro" id="IPR018392">
    <property type="entry name" value="LysM"/>
</dbReference>
<dbReference type="GeneID" id="71988859"/>
<dbReference type="PROSITE" id="PS51782">
    <property type="entry name" value="LYSM"/>
    <property type="match status" value="1"/>
</dbReference>
<dbReference type="RefSeq" id="XP_047765950.1">
    <property type="nucleotide sequence ID" value="XM_047908129.1"/>
</dbReference>
<dbReference type="OrthoDB" id="5985073at2759"/>
<dbReference type="AlphaFoldDB" id="A0A9Q8PFE4"/>
<dbReference type="KEGG" id="ffu:CLAFUR5_08981"/>
<dbReference type="InterPro" id="IPR036779">
    <property type="entry name" value="LysM_dom_sf"/>
</dbReference>
<feature type="transmembrane region" description="Helical" evidence="1">
    <location>
        <begin position="12"/>
        <end position="30"/>
    </location>
</feature>
<reference evidence="3" key="1">
    <citation type="submission" date="2021-12" db="EMBL/GenBank/DDBJ databases">
        <authorList>
            <person name="Zaccaron A."/>
            <person name="Stergiopoulos I."/>
        </authorList>
    </citation>
    <scope>NUCLEOTIDE SEQUENCE</scope>
    <source>
        <strain evidence="3">Race5_Kim</strain>
    </source>
</reference>
<dbReference type="Pfam" id="PF01476">
    <property type="entry name" value="LysM"/>
    <property type="match status" value="1"/>
</dbReference>
<evidence type="ECO:0000256" key="1">
    <source>
        <dbReference type="SAM" id="Phobius"/>
    </source>
</evidence>
<dbReference type="SUPFAM" id="SSF54106">
    <property type="entry name" value="LysM domain"/>
    <property type="match status" value="1"/>
</dbReference>
<proteinExistence type="predicted"/>
<dbReference type="EMBL" id="CP090171">
    <property type="protein sequence ID" value="UJO21584.1"/>
    <property type="molecule type" value="Genomic_DNA"/>
</dbReference>
<evidence type="ECO:0000313" key="3">
    <source>
        <dbReference type="EMBL" id="UJO21584.1"/>
    </source>
</evidence>
<organism evidence="3 4">
    <name type="scientific">Passalora fulva</name>
    <name type="common">Tomato leaf mold</name>
    <name type="synonym">Cladosporium fulvum</name>
    <dbReference type="NCBI Taxonomy" id="5499"/>
    <lineage>
        <taxon>Eukaryota</taxon>
        <taxon>Fungi</taxon>
        <taxon>Dikarya</taxon>
        <taxon>Ascomycota</taxon>
        <taxon>Pezizomycotina</taxon>
        <taxon>Dothideomycetes</taxon>
        <taxon>Dothideomycetidae</taxon>
        <taxon>Mycosphaerellales</taxon>
        <taxon>Mycosphaerellaceae</taxon>
        <taxon>Fulvia</taxon>
    </lineage>
</organism>
<keyword evidence="1" id="KW-0472">Membrane</keyword>
<sequence>MPRALNRRNRSVHLAVILILAAIVYGFLVYHPESDRDAENFSTQDLQIKHHLTTPTPIVQSIESLQPSHKAIRTKHAHELQPIETPSPVVSVPDQKYSNQTVVPSSDRTCARPYRVKQGDSISFITHTQNVATVDLLAENGLRFPFESTLAPGSIICLPNTCHIVHIVGADKCYLFAPTGIVQPEILAWNPHAAKGLESGPLCFDLGPSGEVAFCMSKPGKVE</sequence>
<evidence type="ECO:0000313" key="4">
    <source>
        <dbReference type="Proteomes" id="UP000756132"/>
    </source>
</evidence>
<name>A0A9Q8PFE4_PASFU</name>
<dbReference type="Proteomes" id="UP000756132">
    <property type="component" value="Chromosome 9"/>
</dbReference>